<evidence type="ECO:0000313" key="2">
    <source>
        <dbReference type="EMBL" id="NIG59609.1"/>
    </source>
</evidence>
<dbReference type="EMBL" id="PGGH01117776">
    <property type="protein sequence ID" value="NIG59609.1"/>
    <property type="molecule type" value="Genomic_DNA"/>
</dbReference>
<reference evidence="2" key="1">
    <citation type="submission" date="2018-05" db="EMBL/GenBank/DDBJ databases">
        <authorList>
            <person name="Pedro S.L.S."/>
            <person name="Freitas R.C."/>
            <person name="Barreto A.S."/>
            <person name="Lima A.O.S."/>
        </authorList>
    </citation>
    <scope>NUCLEOTIDE SEQUENCE</scope>
    <source>
        <strain evidence="2">BP203</strain>
        <tissue evidence="2">Muscle</tissue>
    </source>
</reference>
<accession>A0ABX0S4P3</accession>
<organism evidence="2 3">
    <name type="scientific">Pontoporia blainvillei</name>
    <name type="common">Franciscana</name>
    <name type="synonym">Delphinus blainvillei</name>
    <dbReference type="NCBI Taxonomy" id="48723"/>
    <lineage>
        <taxon>Eukaryota</taxon>
        <taxon>Metazoa</taxon>
        <taxon>Chordata</taxon>
        <taxon>Craniata</taxon>
        <taxon>Vertebrata</taxon>
        <taxon>Euteleostomi</taxon>
        <taxon>Mammalia</taxon>
        <taxon>Eutheria</taxon>
        <taxon>Laurasiatheria</taxon>
        <taxon>Artiodactyla</taxon>
        <taxon>Whippomorpha</taxon>
        <taxon>Cetacea</taxon>
        <taxon>Odontoceti</taxon>
        <taxon>Pontoporiidae</taxon>
        <taxon>Pontoporia</taxon>
    </lineage>
</organism>
<feature type="region of interest" description="Disordered" evidence="1">
    <location>
        <begin position="191"/>
        <end position="262"/>
    </location>
</feature>
<gene>
    <name evidence="2" type="ORF">BU61_3149</name>
</gene>
<keyword evidence="3" id="KW-1185">Reference proteome</keyword>
<name>A0ABX0S4P3_PONBL</name>
<comment type="caution">
    <text evidence="2">The sequence shown here is derived from an EMBL/GenBank/DDBJ whole genome shotgun (WGS) entry which is preliminary data.</text>
</comment>
<sequence length="316" mass="34689">MPGETLLKETVLTHAVLELKQPAIPVDLPHVVSNSGEQKSASLLKVQGKPSHKGMFAKASTHSIRPFRTHFLSFLHLQRINNFLSTIRLDFPSPERIQSHFTGSGMNVGVSTLHSHPLPRPLVVPPSQLQDPSTCREQLLQYTGSSWRKVSERFPGSLWTSHCRLLPQQLPGWTASVPLTRLGIPGRARQSVRVPAVSPPHHTPVPSRARGRGTVNRGHPPKLQGNEGINGKRSLLVAAEKGTPNPEGTRFPPSSLRTEPLQPEREVSLSVLASRKVQGKCGQHKIDILIFHLLSAINEEGVLSNSTPTAIQEDDF</sequence>
<evidence type="ECO:0000256" key="1">
    <source>
        <dbReference type="SAM" id="MobiDB-lite"/>
    </source>
</evidence>
<dbReference type="Proteomes" id="UP001165941">
    <property type="component" value="Unassembled WGS sequence"/>
</dbReference>
<evidence type="ECO:0000313" key="3">
    <source>
        <dbReference type="Proteomes" id="UP001165941"/>
    </source>
</evidence>
<proteinExistence type="predicted"/>
<protein>
    <submittedName>
        <fullName evidence="2">Apoptosis-inducing factor 2 isoform X1</fullName>
    </submittedName>
</protein>